<dbReference type="Proteomes" id="UP000326198">
    <property type="component" value="Unassembled WGS sequence"/>
</dbReference>
<evidence type="ECO:0008006" key="4">
    <source>
        <dbReference type="Google" id="ProtNLM"/>
    </source>
</evidence>
<proteinExistence type="predicted"/>
<keyword evidence="1" id="KW-0732">Signal</keyword>
<accession>A0A5N7APH0</accession>
<evidence type="ECO:0000313" key="2">
    <source>
        <dbReference type="EMBL" id="KAE8371196.1"/>
    </source>
</evidence>
<dbReference type="OrthoDB" id="4186099at2759"/>
<dbReference type="AlphaFoldDB" id="A0A5N7APH0"/>
<sequence length="106" mass="11987">MKTSTILAGLAMVAPGVYAKWCRDTMDGYCGSTLIGIGDYYDDIIEELLRVGQPVDISHIKQSLFNCHGSHGIEFREYCRCGCHNAGWDRNDYCKSCGREEFDIFF</sequence>
<evidence type="ECO:0000313" key="3">
    <source>
        <dbReference type="Proteomes" id="UP000326198"/>
    </source>
</evidence>
<feature type="signal peptide" evidence="1">
    <location>
        <begin position="1"/>
        <end position="19"/>
    </location>
</feature>
<organism evidence="2 3">
    <name type="scientific">Aspergillus bertholletiae</name>
    <dbReference type="NCBI Taxonomy" id="1226010"/>
    <lineage>
        <taxon>Eukaryota</taxon>
        <taxon>Fungi</taxon>
        <taxon>Dikarya</taxon>
        <taxon>Ascomycota</taxon>
        <taxon>Pezizomycotina</taxon>
        <taxon>Eurotiomycetes</taxon>
        <taxon>Eurotiomycetidae</taxon>
        <taxon>Eurotiales</taxon>
        <taxon>Aspergillaceae</taxon>
        <taxon>Aspergillus</taxon>
        <taxon>Aspergillus subgen. Circumdati</taxon>
    </lineage>
</organism>
<name>A0A5N7APH0_9EURO</name>
<protein>
    <recommendedName>
        <fullName evidence="4">Invertebrate defensins family profile domain-containing protein</fullName>
    </recommendedName>
</protein>
<keyword evidence="3" id="KW-1185">Reference proteome</keyword>
<evidence type="ECO:0000256" key="1">
    <source>
        <dbReference type="SAM" id="SignalP"/>
    </source>
</evidence>
<dbReference type="EMBL" id="ML736455">
    <property type="protein sequence ID" value="KAE8371196.1"/>
    <property type="molecule type" value="Genomic_DNA"/>
</dbReference>
<gene>
    <name evidence="2" type="ORF">BDV26DRAFT_276600</name>
</gene>
<reference evidence="2 3" key="1">
    <citation type="submission" date="2019-04" db="EMBL/GenBank/DDBJ databases">
        <title>Friends and foes A comparative genomics studyof 23 Aspergillus species from section Flavi.</title>
        <authorList>
            <consortium name="DOE Joint Genome Institute"/>
            <person name="Kjaerbolling I."/>
            <person name="Vesth T."/>
            <person name="Frisvad J.C."/>
            <person name="Nybo J.L."/>
            <person name="Theobald S."/>
            <person name="Kildgaard S."/>
            <person name="Isbrandt T."/>
            <person name="Kuo A."/>
            <person name="Sato A."/>
            <person name="Lyhne E.K."/>
            <person name="Kogle M.E."/>
            <person name="Wiebenga A."/>
            <person name="Kun R.S."/>
            <person name="Lubbers R.J."/>
            <person name="Makela M.R."/>
            <person name="Barry K."/>
            <person name="Chovatia M."/>
            <person name="Clum A."/>
            <person name="Daum C."/>
            <person name="Haridas S."/>
            <person name="He G."/>
            <person name="LaButti K."/>
            <person name="Lipzen A."/>
            <person name="Mondo S."/>
            <person name="Riley R."/>
            <person name="Salamov A."/>
            <person name="Simmons B.A."/>
            <person name="Magnuson J.K."/>
            <person name="Henrissat B."/>
            <person name="Mortensen U.H."/>
            <person name="Larsen T.O."/>
            <person name="Devries R.P."/>
            <person name="Grigoriev I.V."/>
            <person name="Machida M."/>
            <person name="Baker S.E."/>
            <person name="Andersen M.R."/>
        </authorList>
    </citation>
    <scope>NUCLEOTIDE SEQUENCE [LARGE SCALE GENOMIC DNA]</scope>
    <source>
        <strain evidence="2 3">IBT 29228</strain>
    </source>
</reference>
<feature type="chain" id="PRO_5024797990" description="Invertebrate defensins family profile domain-containing protein" evidence="1">
    <location>
        <begin position="20"/>
        <end position="106"/>
    </location>
</feature>